<sequence length="144" mass="16030">MNGSPLSSLAAKSQKWGVWSPTLPGYINLLFFFFLGLVVDSANGGLFDGAEDSSEYTSEGGWLSKKTLVILVILSICILIAVCINFINVHSDFEDLKDFYRGYKGRKLLISEGRLTSRVFLNEFKRQQQIAPVSSRVTFAHQST</sequence>
<accession>A0A0K2TSJ4</accession>
<proteinExistence type="predicted"/>
<feature type="transmembrane region" description="Helical" evidence="1">
    <location>
        <begin position="68"/>
        <end position="87"/>
    </location>
</feature>
<organism evidence="2">
    <name type="scientific">Lepeophtheirus salmonis</name>
    <name type="common">Salmon louse</name>
    <name type="synonym">Caligus salmonis</name>
    <dbReference type="NCBI Taxonomy" id="72036"/>
    <lineage>
        <taxon>Eukaryota</taxon>
        <taxon>Metazoa</taxon>
        <taxon>Ecdysozoa</taxon>
        <taxon>Arthropoda</taxon>
        <taxon>Crustacea</taxon>
        <taxon>Multicrustacea</taxon>
        <taxon>Hexanauplia</taxon>
        <taxon>Copepoda</taxon>
        <taxon>Siphonostomatoida</taxon>
        <taxon>Caligidae</taxon>
        <taxon>Lepeophtheirus</taxon>
    </lineage>
</organism>
<protein>
    <submittedName>
        <fullName evidence="2">Uncharacterized protein</fullName>
    </submittedName>
</protein>
<keyword evidence="1" id="KW-1133">Transmembrane helix</keyword>
<dbReference type="AlphaFoldDB" id="A0A0K2TSJ4"/>
<dbReference type="OrthoDB" id="10635953at2759"/>
<name>A0A0K2TSJ4_LEPSM</name>
<feature type="transmembrane region" description="Helical" evidence="1">
    <location>
        <begin position="26"/>
        <end position="47"/>
    </location>
</feature>
<evidence type="ECO:0000256" key="1">
    <source>
        <dbReference type="SAM" id="Phobius"/>
    </source>
</evidence>
<keyword evidence="1" id="KW-0472">Membrane</keyword>
<reference evidence="2" key="1">
    <citation type="submission" date="2014-05" db="EMBL/GenBank/DDBJ databases">
        <authorList>
            <person name="Chronopoulou M."/>
        </authorList>
    </citation>
    <scope>NUCLEOTIDE SEQUENCE</scope>
    <source>
        <tissue evidence="2">Whole organism</tissue>
    </source>
</reference>
<keyword evidence="1" id="KW-0812">Transmembrane</keyword>
<dbReference type="EMBL" id="HACA01010985">
    <property type="protein sequence ID" value="CDW28346.1"/>
    <property type="molecule type" value="Transcribed_RNA"/>
</dbReference>
<evidence type="ECO:0000313" key="2">
    <source>
        <dbReference type="EMBL" id="CDW28346.1"/>
    </source>
</evidence>